<dbReference type="OrthoDB" id="9814225at2"/>
<evidence type="ECO:0000313" key="3">
    <source>
        <dbReference type="EMBL" id="SIP73324.1"/>
    </source>
</evidence>
<dbReference type="Pfam" id="PF21821">
    <property type="entry name" value="Dit_like"/>
    <property type="match status" value="1"/>
</dbReference>
<evidence type="ECO:0000313" key="2">
    <source>
        <dbReference type="EMBL" id="PHM33332.1"/>
    </source>
</evidence>
<dbReference type="RefSeq" id="WP_086956810.1">
    <property type="nucleotide sequence ID" value="NZ_CAWNQC010000228.1"/>
</dbReference>
<dbReference type="InterPro" id="IPR048494">
    <property type="entry name" value="Dit-like_N"/>
</dbReference>
<keyword evidence="5" id="KW-1185">Reference proteome</keyword>
<reference evidence="2 5" key="3">
    <citation type="journal article" date="2017" name="Nat. Microbiol.">
        <title>Natural product diversity associated with the nematode symbionts Photorhabdus and Xenorhabdus.</title>
        <authorList>
            <person name="Tobias N.J."/>
            <person name="Wolff H."/>
            <person name="Djahanschiri B."/>
            <person name="Grundmann F."/>
            <person name="Kronenwerth M."/>
            <person name="Shi Y.M."/>
            <person name="Simonyi S."/>
            <person name="Grun P."/>
            <person name="Shapiro-Ilan D."/>
            <person name="Pidot S.J."/>
            <person name="Stinear T.P."/>
            <person name="Ebersberger I."/>
            <person name="Bode H.B."/>
        </authorList>
    </citation>
    <scope>NUCLEOTIDE SEQUENCE [LARGE SCALE GENOMIC DNA]</scope>
    <source>
        <strain evidence="2 5">DSM 16336</strain>
    </source>
</reference>
<dbReference type="Proteomes" id="UP000196435">
    <property type="component" value="Unassembled WGS sequence"/>
</dbReference>
<evidence type="ECO:0000313" key="4">
    <source>
        <dbReference type="Proteomes" id="UP000196435"/>
    </source>
</evidence>
<dbReference type="EMBL" id="FTLG01000091">
    <property type="protein sequence ID" value="SIP73324.1"/>
    <property type="molecule type" value="Genomic_DNA"/>
</dbReference>
<reference evidence="3" key="2">
    <citation type="submission" date="2016-12" db="EMBL/GenBank/DDBJ databases">
        <authorList>
            <person name="Song W.-J."/>
            <person name="Kurnit D.M."/>
        </authorList>
    </citation>
    <scope>NUCLEOTIDE SEQUENCE [LARGE SCALE GENOMIC DNA]</scope>
    <source>
        <strain evidence="3">HGB1681</strain>
    </source>
</reference>
<reference evidence="4" key="1">
    <citation type="submission" date="2016-12" db="EMBL/GenBank/DDBJ databases">
        <authorList>
            <person name="Gaudriault S."/>
        </authorList>
    </citation>
    <scope>NUCLEOTIDE SEQUENCE [LARGE SCALE GENOMIC DNA]</scope>
    <source>
        <strain evidence="4">HGB1681 (deposited as PTA-6826 in the American Type Culture Collection)</strain>
    </source>
</reference>
<protein>
    <submittedName>
        <fullName evidence="2 3">Bacteriophage protein</fullName>
    </submittedName>
</protein>
<accession>A0A1N6MX22</accession>
<evidence type="ECO:0000313" key="5">
    <source>
        <dbReference type="Proteomes" id="UP000224871"/>
    </source>
</evidence>
<proteinExistence type="predicted"/>
<dbReference type="AlphaFoldDB" id="A0A1N6MX22"/>
<organism evidence="3 4">
    <name type="scientific">Xenorhabdus innexi</name>
    <dbReference type="NCBI Taxonomy" id="290109"/>
    <lineage>
        <taxon>Bacteria</taxon>
        <taxon>Pseudomonadati</taxon>
        <taxon>Pseudomonadota</taxon>
        <taxon>Gammaproteobacteria</taxon>
        <taxon>Enterobacterales</taxon>
        <taxon>Morganellaceae</taxon>
        <taxon>Xenorhabdus</taxon>
    </lineage>
</organism>
<evidence type="ECO:0000259" key="1">
    <source>
        <dbReference type="Pfam" id="PF21821"/>
    </source>
</evidence>
<dbReference type="EMBL" id="NIBU01000031">
    <property type="protein sequence ID" value="PHM33332.1"/>
    <property type="molecule type" value="Genomic_DNA"/>
</dbReference>
<name>A0A1N6MX22_9GAMM</name>
<dbReference type="Proteomes" id="UP000224871">
    <property type="component" value="Unassembled WGS sequence"/>
</dbReference>
<feature type="domain" description="Dit-like phage tail protein N-terminal" evidence="1">
    <location>
        <begin position="21"/>
        <end position="148"/>
    </location>
</feature>
<gene>
    <name evidence="2" type="ORF">Xinn_02589</name>
    <name evidence="3" type="ORF">XIS1_1800047</name>
</gene>
<sequence>MDILSVLFSQGTRKIGMIVPSVVISEKHQDSTEITEHPVQRGAAISDHAYDRPSEVTMELGFAGGGSLIDFLDLGTGFSFGKSPKAVYQQLLALKASKEPFNVTTGKRQYKNMLIRAIEVTTDKASENVLMVTLTLREVIIVDTATVKGIAAPPERMKYPLDTGPVVDKGTKAPVEIKNRSLIKITRKALERFINEYD</sequence>